<dbReference type="EMBL" id="VEPZ02000934">
    <property type="protein sequence ID" value="KAE8709828.1"/>
    <property type="molecule type" value="Genomic_DNA"/>
</dbReference>
<protein>
    <submittedName>
        <fullName evidence="1">Uncharacterized protein</fullName>
    </submittedName>
</protein>
<evidence type="ECO:0000313" key="2">
    <source>
        <dbReference type="Proteomes" id="UP000436088"/>
    </source>
</evidence>
<comment type="caution">
    <text evidence="1">The sequence shown here is derived from an EMBL/GenBank/DDBJ whole genome shotgun (WGS) entry which is preliminary data.</text>
</comment>
<dbReference type="PANTHER" id="PTHR34043:SF3">
    <property type="entry name" value="ALPHA_BETA-HYDROLASES SUPERFAMILY PROTEIN"/>
    <property type="match status" value="1"/>
</dbReference>
<dbReference type="Proteomes" id="UP000436088">
    <property type="component" value="Unassembled WGS sequence"/>
</dbReference>
<organism evidence="1 2">
    <name type="scientific">Hibiscus syriacus</name>
    <name type="common">Rose of Sharon</name>
    <dbReference type="NCBI Taxonomy" id="106335"/>
    <lineage>
        <taxon>Eukaryota</taxon>
        <taxon>Viridiplantae</taxon>
        <taxon>Streptophyta</taxon>
        <taxon>Embryophyta</taxon>
        <taxon>Tracheophyta</taxon>
        <taxon>Spermatophyta</taxon>
        <taxon>Magnoliopsida</taxon>
        <taxon>eudicotyledons</taxon>
        <taxon>Gunneridae</taxon>
        <taxon>Pentapetalae</taxon>
        <taxon>rosids</taxon>
        <taxon>malvids</taxon>
        <taxon>Malvales</taxon>
        <taxon>Malvaceae</taxon>
        <taxon>Malvoideae</taxon>
        <taxon>Hibiscus</taxon>
    </lineage>
</organism>
<keyword evidence="2" id="KW-1185">Reference proteome</keyword>
<evidence type="ECO:0000313" key="1">
    <source>
        <dbReference type="EMBL" id="KAE8709828.1"/>
    </source>
</evidence>
<sequence length="131" mass="14861">MIRWCIVVDGDLPQALSDRIFKSNASLEVKRQDPSKTNVDDLPPIVLVHGIFGFGKGKFGSVSYFAGAEKKDERVLMPDLGFCRNLEVFPFVFHIPHRRDTIRWQDKLYIKQAGLCSSKHIFLGILAKSRA</sequence>
<dbReference type="AlphaFoldDB" id="A0A6A3B1R9"/>
<reference evidence="1" key="1">
    <citation type="submission" date="2019-09" db="EMBL/GenBank/DDBJ databases">
        <title>Draft genome information of white flower Hibiscus syriacus.</title>
        <authorList>
            <person name="Kim Y.-M."/>
        </authorList>
    </citation>
    <scope>NUCLEOTIDE SEQUENCE [LARGE SCALE GENOMIC DNA]</scope>
    <source>
        <strain evidence="1">YM2019G1</strain>
    </source>
</reference>
<accession>A0A6A3B1R9</accession>
<proteinExistence type="predicted"/>
<dbReference type="InterPro" id="IPR029058">
    <property type="entry name" value="AB_hydrolase_fold"/>
</dbReference>
<gene>
    <name evidence="1" type="ORF">F3Y22_tig00110328pilonHSYRG00583</name>
</gene>
<dbReference type="Gene3D" id="3.40.50.1820">
    <property type="entry name" value="alpha/beta hydrolase"/>
    <property type="match status" value="1"/>
</dbReference>
<name>A0A6A3B1R9_HIBSY</name>
<dbReference type="PANTHER" id="PTHR34043">
    <property type="entry name" value="ALPHA/BETA-HYDROLASES SUPERFAMILY PROTEIN"/>
    <property type="match status" value="1"/>
</dbReference>